<dbReference type="Pfam" id="PF04828">
    <property type="entry name" value="GFA"/>
    <property type="match status" value="1"/>
</dbReference>
<keyword evidence="3" id="KW-0862">Zinc</keyword>
<comment type="similarity">
    <text evidence="1">Belongs to the Gfa family.</text>
</comment>
<organism evidence="5 6">
    <name type="scientific">Bordetella genomosp. 10</name>
    <dbReference type="NCBI Taxonomy" id="1416804"/>
    <lineage>
        <taxon>Bacteria</taxon>
        <taxon>Pseudomonadati</taxon>
        <taxon>Pseudomonadota</taxon>
        <taxon>Betaproteobacteria</taxon>
        <taxon>Burkholderiales</taxon>
        <taxon>Alcaligenaceae</taxon>
        <taxon>Bordetella</taxon>
    </lineage>
</organism>
<dbReference type="PANTHER" id="PTHR28620:SF1">
    <property type="entry name" value="CENP-V_GFA DOMAIN-CONTAINING PROTEIN"/>
    <property type="match status" value="1"/>
</dbReference>
<name>A0A261SAC4_9BORD</name>
<dbReference type="SUPFAM" id="SSF51316">
    <property type="entry name" value="Mss4-like"/>
    <property type="match status" value="1"/>
</dbReference>
<dbReference type="InterPro" id="IPR052355">
    <property type="entry name" value="CENP-V-like"/>
</dbReference>
<dbReference type="PROSITE" id="PS51891">
    <property type="entry name" value="CENP_V_GFA"/>
    <property type="match status" value="1"/>
</dbReference>
<dbReference type="PANTHER" id="PTHR28620">
    <property type="entry name" value="CENTROMERE PROTEIN V"/>
    <property type="match status" value="1"/>
</dbReference>
<accession>A0A261SAC4</accession>
<keyword evidence="2" id="KW-0479">Metal-binding</keyword>
<dbReference type="GO" id="GO:0016846">
    <property type="term" value="F:carbon-sulfur lyase activity"/>
    <property type="evidence" value="ECO:0007669"/>
    <property type="project" value="InterPro"/>
</dbReference>
<sequence>MPENRYRGGCQCGAVKYEVEVDIGGAVVCNCSRCKPMGFVLAFAPRDKFKLISGAENLTEYRFNTHQIQHLFCRTCGVQGFAYGETKNGDRIAAVNLNCLEGVDARALNPTAVDGRSA</sequence>
<dbReference type="OrthoDB" id="327703at2"/>
<dbReference type="EMBL" id="NEVM01000002">
    <property type="protein sequence ID" value="OZI34349.1"/>
    <property type="molecule type" value="Genomic_DNA"/>
</dbReference>
<dbReference type="InterPro" id="IPR006913">
    <property type="entry name" value="CENP-V/GFA"/>
</dbReference>
<evidence type="ECO:0000259" key="4">
    <source>
        <dbReference type="PROSITE" id="PS51891"/>
    </source>
</evidence>
<feature type="domain" description="CENP-V/GFA" evidence="4">
    <location>
        <begin position="6"/>
        <end position="118"/>
    </location>
</feature>
<evidence type="ECO:0000256" key="2">
    <source>
        <dbReference type="ARBA" id="ARBA00022723"/>
    </source>
</evidence>
<keyword evidence="6" id="KW-1185">Reference proteome</keyword>
<evidence type="ECO:0000256" key="1">
    <source>
        <dbReference type="ARBA" id="ARBA00005495"/>
    </source>
</evidence>
<evidence type="ECO:0000313" key="6">
    <source>
        <dbReference type="Proteomes" id="UP000216020"/>
    </source>
</evidence>
<reference evidence="6" key="1">
    <citation type="submission" date="2017-05" db="EMBL/GenBank/DDBJ databases">
        <title>Complete and WGS of Bordetella genogroups.</title>
        <authorList>
            <person name="Spilker T."/>
            <person name="Lipuma J."/>
        </authorList>
    </citation>
    <scope>NUCLEOTIDE SEQUENCE [LARGE SCALE GENOMIC DNA]</scope>
    <source>
        <strain evidence="6">AU16122</strain>
    </source>
</reference>
<gene>
    <name evidence="5" type="ORF">CAL29_12540</name>
</gene>
<dbReference type="RefSeq" id="WP_094853347.1">
    <property type="nucleotide sequence ID" value="NZ_NEVM01000002.1"/>
</dbReference>
<protein>
    <submittedName>
        <fullName evidence="5">Aldehyde-activating protein</fullName>
    </submittedName>
</protein>
<proteinExistence type="inferred from homology"/>
<comment type="caution">
    <text evidence="5">The sequence shown here is derived from an EMBL/GenBank/DDBJ whole genome shotgun (WGS) entry which is preliminary data.</text>
</comment>
<dbReference type="Proteomes" id="UP000216020">
    <property type="component" value="Unassembled WGS sequence"/>
</dbReference>
<evidence type="ECO:0000256" key="3">
    <source>
        <dbReference type="ARBA" id="ARBA00022833"/>
    </source>
</evidence>
<evidence type="ECO:0000313" key="5">
    <source>
        <dbReference type="EMBL" id="OZI34349.1"/>
    </source>
</evidence>
<dbReference type="Gene3D" id="2.170.150.70">
    <property type="match status" value="1"/>
</dbReference>
<dbReference type="GO" id="GO:0046872">
    <property type="term" value="F:metal ion binding"/>
    <property type="evidence" value="ECO:0007669"/>
    <property type="project" value="UniProtKB-KW"/>
</dbReference>
<dbReference type="AlphaFoldDB" id="A0A261SAC4"/>
<dbReference type="InterPro" id="IPR011057">
    <property type="entry name" value="Mss4-like_sf"/>
</dbReference>